<accession>A0A6A5XP55</accession>
<evidence type="ECO:0000313" key="4">
    <source>
        <dbReference type="EMBL" id="KAF2014134.1"/>
    </source>
</evidence>
<evidence type="ECO:0000256" key="1">
    <source>
        <dbReference type="SAM" id="MobiDB-lite"/>
    </source>
</evidence>
<evidence type="ECO:0000313" key="5">
    <source>
        <dbReference type="Proteomes" id="UP000799778"/>
    </source>
</evidence>
<feature type="signal peptide" evidence="3">
    <location>
        <begin position="1"/>
        <end position="24"/>
    </location>
</feature>
<evidence type="ECO:0008006" key="6">
    <source>
        <dbReference type="Google" id="ProtNLM"/>
    </source>
</evidence>
<reference evidence="4" key="1">
    <citation type="journal article" date="2020" name="Stud. Mycol.">
        <title>101 Dothideomycetes genomes: a test case for predicting lifestyles and emergence of pathogens.</title>
        <authorList>
            <person name="Haridas S."/>
            <person name="Albert R."/>
            <person name="Binder M."/>
            <person name="Bloem J."/>
            <person name="Labutti K."/>
            <person name="Salamov A."/>
            <person name="Andreopoulos B."/>
            <person name="Baker S."/>
            <person name="Barry K."/>
            <person name="Bills G."/>
            <person name="Bluhm B."/>
            <person name="Cannon C."/>
            <person name="Castanera R."/>
            <person name="Culley D."/>
            <person name="Daum C."/>
            <person name="Ezra D."/>
            <person name="Gonzalez J."/>
            <person name="Henrissat B."/>
            <person name="Kuo A."/>
            <person name="Liang C."/>
            <person name="Lipzen A."/>
            <person name="Lutzoni F."/>
            <person name="Magnuson J."/>
            <person name="Mondo S."/>
            <person name="Nolan M."/>
            <person name="Ohm R."/>
            <person name="Pangilinan J."/>
            <person name="Park H.-J."/>
            <person name="Ramirez L."/>
            <person name="Alfaro M."/>
            <person name="Sun H."/>
            <person name="Tritt A."/>
            <person name="Yoshinaga Y."/>
            <person name="Zwiers L.-H."/>
            <person name="Turgeon B."/>
            <person name="Goodwin S."/>
            <person name="Spatafora J."/>
            <person name="Crous P."/>
            <person name="Grigoriev I."/>
        </authorList>
    </citation>
    <scope>NUCLEOTIDE SEQUENCE</scope>
    <source>
        <strain evidence="4">CBS 175.79</strain>
    </source>
</reference>
<evidence type="ECO:0000256" key="3">
    <source>
        <dbReference type="SAM" id="SignalP"/>
    </source>
</evidence>
<keyword evidence="5" id="KW-1185">Reference proteome</keyword>
<keyword evidence="2" id="KW-0812">Transmembrane</keyword>
<feature type="transmembrane region" description="Helical" evidence="2">
    <location>
        <begin position="122"/>
        <end position="145"/>
    </location>
</feature>
<feature type="chain" id="PRO_5025349210" description="Mid2 domain-containing protein" evidence="3">
    <location>
        <begin position="25"/>
        <end position="196"/>
    </location>
</feature>
<dbReference type="Proteomes" id="UP000799778">
    <property type="component" value="Unassembled WGS sequence"/>
</dbReference>
<sequence>MLGALLSTTALLLTASSVLPLADVRPLVSMSDDPTVEGAVTIASTPTAKATRTIQGQDEQYSWVLDPNLIQWTPSSSEVYSLPTEIWDVPPTTSTEIKYEATSVPTPYEYVAGKENRLSGKIIALIIIGAFVTVGIIGVIIFKCIQHRQRRKARSMEHTPGRGRGSMSDSRMSDELPALPDKAYHTSRQFGAGRHY</sequence>
<dbReference type="EMBL" id="ML978070">
    <property type="protein sequence ID" value="KAF2014134.1"/>
    <property type="molecule type" value="Genomic_DNA"/>
</dbReference>
<gene>
    <name evidence="4" type="ORF">BU24DRAFT_409901</name>
</gene>
<dbReference type="GeneID" id="54283347"/>
<evidence type="ECO:0000256" key="2">
    <source>
        <dbReference type="SAM" id="Phobius"/>
    </source>
</evidence>
<proteinExistence type="predicted"/>
<keyword evidence="2" id="KW-0472">Membrane</keyword>
<keyword evidence="2" id="KW-1133">Transmembrane helix</keyword>
<organism evidence="4 5">
    <name type="scientific">Aaosphaeria arxii CBS 175.79</name>
    <dbReference type="NCBI Taxonomy" id="1450172"/>
    <lineage>
        <taxon>Eukaryota</taxon>
        <taxon>Fungi</taxon>
        <taxon>Dikarya</taxon>
        <taxon>Ascomycota</taxon>
        <taxon>Pezizomycotina</taxon>
        <taxon>Dothideomycetes</taxon>
        <taxon>Pleosporomycetidae</taxon>
        <taxon>Pleosporales</taxon>
        <taxon>Pleosporales incertae sedis</taxon>
        <taxon>Aaosphaeria</taxon>
    </lineage>
</organism>
<name>A0A6A5XP55_9PLEO</name>
<protein>
    <recommendedName>
        <fullName evidence="6">Mid2 domain-containing protein</fullName>
    </recommendedName>
</protein>
<feature type="region of interest" description="Disordered" evidence="1">
    <location>
        <begin position="152"/>
        <end position="178"/>
    </location>
</feature>
<dbReference type="AlphaFoldDB" id="A0A6A5XP55"/>
<keyword evidence="3" id="KW-0732">Signal</keyword>
<dbReference type="RefSeq" id="XP_033382473.1">
    <property type="nucleotide sequence ID" value="XM_033525950.1"/>
</dbReference>